<protein>
    <submittedName>
        <fullName evidence="2">Uncharacterized protein</fullName>
    </submittedName>
</protein>
<dbReference type="AlphaFoldDB" id="A0A9N8HCF7"/>
<dbReference type="EMBL" id="CAICTM010000215">
    <property type="protein sequence ID" value="CAB9505018.1"/>
    <property type="molecule type" value="Genomic_DNA"/>
</dbReference>
<feature type="compositionally biased region" description="Basic residues" evidence="1">
    <location>
        <begin position="92"/>
        <end position="102"/>
    </location>
</feature>
<dbReference type="Proteomes" id="UP001153069">
    <property type="component" value="Unassembled WGS sequence"/>
</dbReference>
<feature type="region of interest" description="Disordered" evidence="1">
    <location>
        <begin position="87"/>
        <end position="112"/>
    </location>
</feature>
<evidence type="ECO:0000256" key="1">
    <source>
        <dbReference type="SAM" id="MobiDB-lite"/>
    </source>
</evidence>
<proteinExistence type="predicted"/>
<gene>
    <name evidence="2" type="ORF">SEMRO_216_G089440.1</name>
</gene>
<organism evidence="2 3">
    <name type="scientific">Seminavis robusta</name>
    <dbReference type="NCBI Taxonomy" id="568900"/>
    <lineage>
        <taxon>Eukaryota</taxon>
        <taxon>Sar</taxon>
        <taxon>Stramenopiles</taxon>
        <taxon>Ochrophyta</taxon>
        <taxon>Bacillariophyta</taxon>
        <taxon>Bacillariophyceae</taxon>
        <taxon>Bacillariophycidae</taxon>
        <taxon>Naviculales</taxon>
        <taxon>Naviculaceae</taxon>
        <taxon>Seminavis</taxon>
    </lineage>
</organism>
<feature type="region of interest" description="Disordered" evidence="1">
    <location>
        <begin position="47"/>
        <end position="68"/>
    </location>
</feature>
<keyword evidence="3" id="KW-1185">Reference proteome</keyword>
<comment type="caution">
    <text evidence="2">The sequence shown here is derived from an EMBL/GenBank/DDBJ whole genome shotgun (WGS) entry which is preliminary data.</text>
</comment>
<accession>A0A9N8HCF7</accession>
<reference evidence="2" key="1">
    <citation type="submission" date="2020-06" db="EMBL/GenBank/DDBJ databases">
        <authorList>
            <consortium name="Plant Systems Biology data submission"/>
        </authorList>
    </citation>
    <scope>NUCLEOTIDE SEQUENCE</scope>
    <source>
        <strain evidence="2">D6</strain>
    </source>
</reference>
<evidence type="ECO:0000313" key="3">
    <source>
        <dbReference type="Proteomes" id="UP001153069"/>
    </source>
</evidence>
<evidence type="ECO:0000313" key="2">
    <source>
        <dbReference type="EMBL" id="CAB9505018.1"/>
    </source>
</evidence>
<sequence>MIRFWMHHEKRVASHETTRTYLPLQNCERATGKLFASLFALLVGSNQRQQVSPSTTRTQDETMNIPTSQFEQSSPFLTLYEPFPRKKVDSSRRHHHNSRKASSKQQQQQQPPFPWFHRSHAQLMMVYPTASAAAQLSSDKNEEGVPKFVHLFPQDSILEDDFSALQDDPRDDALDQPFDELDFFLKSRRKIALFDDDRDDTNTNDENDAARAVAATKRTAMGHKKGSSKARGPSFRAPPPLNKLESQESSAVSSDVIAHRYMGRVLYEI</sequence>
<feature type="region of interest" description="Disordered" evidence="1">
    <location>
        <begin position="215"/>
        <end position="249"/>
    </location>
</feature>
<name>A0A9N8HCF7_9STRA</name>